<keyword evidence="5 8" id="KW-0812">Transmembrane</keyword>
<reference evidence="10" key="1">
    <citation type="journal article" date="2021" name="Microorganisms">
        <title>Acidisoma silvae sp. nov. and Acidisomacellulosilytica sp. nov., Two Acidophilic Bacteria Isolated from Decaying Wood, Hydrolyzing Cellulose and Producing Poly-3-hydroxybutyrate.</title>
        <authorList>
            <person name="Mieszkin S."/>
            <person name="Pouder E."/>
            <person name="Uroz S."/>
            <person name="Simon-Colin C."/>
            <person name="Alain K."/>
        </authorList>
    </citation>
    <scope>NUCLEOTIDE SEQUENCE</scope>
    <source>
        <strain evidence="10">HW T2.11</strain>
    </source>
</reference>
<comment type="similarity">
    <text evidence="2">Belongs to the binding-protein-dependent transport system permease family. CysTW subfamily.</text>
</comment>
<evidence type="ECO:0000313" key="11">
    <source>
        <dbReference type="Proteomes" id="UP000708298"/>
    </source>
</evidence>
<proteinExistence type="inferred from homology"/>
<dbReference type="Proteomes" id="UP000708298">
    <property type="component" value="Unassembled WGS sequence"/>
</dbReference>
<sequence>MTLWGGVRLDLTNAKSKARELARLSSTIKAAAANPTARSGAKPGGTSAGAWLLATPLAIVLGIFLVIPILMLVVVSFLDYNSVQIIWSFVVQNYIDAVSSAATWQTFAVTLKYAVITWAITLFLGFWLSYFLAFEVRGAAWQMGLFLVCSIPFLTSNIIRTISWIPALGRNGIVNSVLLHFHLIHQPLTFLLYSQFAIILAFVHLNTLFMVTPIFNSMMRIDRTLIEAARDNGAGFWQTILNVILPLSKTGIGIGTIFVITLVMGDFVSVSIMGGGQSASVGIMIQNEMSQLQYPAAAANAVILLAIVLIMVFLILRVVDIRKEL</sequence>
<keyword evidence="6 8" id="KW-1133">Transmembrane helix</keyword>
<feature type="domain" description="ABC transmembrane type-1" evidence="9">
    <location>
        <begin position="107"/>
        <end position="315"/>
    </location>
</feature>
<evidence type="ECO:0000259" key="9">
    <source>
        <dbReference type="PROSITE" id="PS50928"/>
    </source>
</evidence>
<dbReference type="InterPro" id="IPR035906">
    <property type="entry name" value="MetI-like_sf"/>
</dbReference>
<dbReference type="AlphaFoldDB" id="A0A963YRG6"/>
<evidence type="ECO:0000256" key="2">
    <source>
        <dbReference type="ARBA" id="ARBA00007069"/>
    </source>
</evidence>
<feature type="transmembrane region" description="Helical" evidence="8">
    <location>
        <begin position="294"/>
        <end position="316"/>
    </location>
</feature>
<dbReference type="PANTHER" id="PTHR42929">
    <property type="entry name" value="INNER MEMBRANE ABC TRANSPORTER PERMEASE PROTEIN YDCU-RELATED-RELATED"/>
    <property type="match status" value="1"/>
</dbReference>
<evidence type="ECO:0000256" key="1">
    <source>
        <dbReference type="ARBA" id="ARBA00004651"/>
    </source>
</evidence>
<evidence type="ECO:0000256" key="7">
    <source>
        <dbReference type="ARBA" id="ARBA00023136"/>
    </source>
</evidence>
<evidence type="ECO:0000256" key="3">
    <source>
        <dbReference type="ARBA" id="ARBA00022448"/>
    </source>
</evidence>
<dbReference type="InterPro" id="IPR000515">
    <property type="entry name" value="MetI-like"/>
</dbReference>
<dbReference type="SUPFAM" id="SSF161098">
    <property type="entry name" value="MetI-like"/>
    <property type="match status" value="1"/>
</dbReference>
<dbReference type="PROSITE" id="PS50928">
    <property type="entry name" value="ABC_TM1"/>
    <property type="match status" value="1"/>
</dbReference>
<evidence type="ECO:0000256" key="6">
    <source>
        <dbReference type="ARBA" id="ARBA00022989"/>
    </source>
</evidence>
<dbReference type="Gene3D" id="1.10.3720.10">
    <property type="entry name" value="MetI-like"/>
    <property type="match status" value="1"/>
</dbReference>
<name>A0A963YRG6_9PROT</name>
<dbReference type="GO" id="GO:0005886">
    <property type="term" value="C:plasma membrane"/>
    <property type="evidence" value="ECO:0007669"/>
    <property type="project" value="UniProtKB-SubCell"/>
</dbReference>
<feature type="transmembrane region" description="Helical" evidence="8">
    <location>
        <begin position="50"/>
        <end position="78"/>
    </location>
</feature>
<evidence type="ECO:0000256" key="4">
    <source>
        <dbReference type="ARBA" id="ARBA00022475"/>
    </source>
</evidence>
<keyword evidence="11" id="KW-1185">Reference proteome</keyword>
<keyword evidence="3 8" id="KW-0813">Transport</keyword>
<protein>
    <submittedName>
        <fullName evidence="10">ABC transporter permease</fullName>
    </submittedName>
</protein>
<organism evidence="10 11">
    <name type="scientific">Acidisoma silvae</name>
    <dbReference type="NCBI Taxonomy" id="2802396"/>
    <lineage>
        <taxon>Bacteria</taxon>
        <taxon>Pseudomonadati</taxon>
        <taxon>Pseudomonadota</taxon>
        <taxon>Alphaproteobacteria</taxon>
        <taxon>Acetobacterales</taxon>
        <taxon>Acidocellaceae</taxon>
        <taxon>Acidisoma</taxon>
    </lineage>
</organism>
<dbReference type="Pfam" id="PF00528">
    <property type="entry name" value="BPD_transp_1"/>
    <property type="match status" value="1"/>
</dbReference>
<feature type="transmembrane region" description="Helical" evidence="8">
    <location>
        <begin position="113"/>
        <end position="133"/>
    </location>
</feature>
<feature type="transmembrane region" description="Helical" evidence="8">
    <location>
        <begin position="188"/>
        <end position="211"/>
    </location>
</feature>
<dbReference type="GO" id="GO:0055085">
    <property type="term" value="P:transmembrane transport"/>
    <property type="evidence" value="ECO:0007669"/>
    <property type="project" value="InterPro"/>
</dbReference>
<keyword evidence="4" id="KW-1003">Cell membrane</keyword>
<evidence type="ECO:0000313" key="10">
    <source>
        <dbReference type="EMBL" id="MCB8875786.1"/>
    </source>
</evidence>
<evidence type="ECO:0000256" key="8">
    <source>
        <dbReference type="RuleBase" id="RU363032"/>
    </source>
</evidence>
<evidence type="ECO:0000256" key="5">
    <source>
        <dbReference type="ARBA" id="ARBA00022692"/>
    </source>
</evidence>
<dbReference type="EMBL" id="JAESVB010000004">
    <property type="protein sequence ID" value="MCB8875786.1"/>
    <property type="molecule type" value="Genomic_DNA"/>
</dbReference>
<feature type="transmembrane region" description="Helical" evidence="8">
    <location>
        <begin position="145"/>
        <end position="168"/>
    </location>
</feature>
<dbReference type="PANTHER" id="PTHR42929:SF1">
    <property type="entry name" value="INNER MEMBRANE ABC TRANSPORTER PERMEASE PROTEIN YDCU-RELATED"/>
    <property type="match status" value="1"/>
</dbReference>
<feature type="transmembrane region" description="Helical" evidence="8">
    <location>
        <begin position="85"/>
        <end position="107"/>
    </location>
</feature>
<keyword evidence="7 8" id="KW-0472">Membrane</keyword>
<comment type="subcellular location">
    <subcellularLocation>
        <location evidence="1 8">Cell membrane</location>
        <topology evidence="1 8">Multi-pass membrane protein</topology>
    </subcellularLocation>
</comment>
<comment type="caution">
    <text evidence="10">The sequence shown here is derived from an EMBL/GenBank/DDBJ whole genome shotgun (WGS) entry which is preliminary data.</text>
</comment>
<gene>
    <name evidence="10" type="ORF">ASILVAE211_11375</name>
</gene>
<reference evidence="10" key="2">
    <citation type="submission" date="2021-01" db="EMBL/GenBank/DDBJ databases">
        <authorList>
            <person name="Mieszkin S."/>
            <person name="Pouder E."/>
            <person name="Alain K."/>
        </authorList>
    </citation>
    <scope>NUCLEOTIDE SEQUENCE</scope>
    <source>
        <strain evidence="10">HW T2.11</strain>
    </source>
</reference>
<accession>A0A963YRG6</accession>
<dbReference type="CDD" id="cd06261">
    <property type="entry name" value="TM_PBP2"/>
    <property type="match status" value="1"/>
</dbReference>